<name>A0A7J9N0X3_GOSSC</name>
<accession>A0A7J9N0X3</accession>
<dbReference type="Proteomes" id="UP000593576">
    <property type="component" value="Unassembled WGS sequence"/>
</dbReference>
<dbReference type="SUPFAM" id="SSF57903">
    <property type="entry name" value="FYVE/PHD zinc finger"/>
    <property type="match status" value="1"/>
</dbReference>
<keyword evidence="5" id="KW-1185">Reference proteome</keyword>
<organism evidence="4 5">
    <name type="scientific">Gossypium schwendimanii</name>
    <name type="common">Cotton</name>
    <dbReference type="NCBI Taxonomy" id="34291"/>
    <lineage>
        <taxon>Eukaryota</taxon>
        <taxon>Viridiplantae</taxon>
        <taxon>Streptophyta</taxon>
        <taxon>Embryophyta</taxon>
        <taxon>Tracheophyta</taxon>
        <taxon>Spermatophyta</taxon>
        <taxon>Magnoliopsida</taxon>
        <taxon>eudicotyledons</taxon>
        <taxon>Gunneridae</taxon>
        <taxon>Pentapetalae</taxon>
        <taxon>rosids</taxon>
        <taxon>malvids</taxon>
        <taxon>Malvales</taxon>
        <taxon>Malvaceae</taxon>
        <taxon>Malvoideae</taxon>
        <taxon>Gossypium</taxon>
    </lineage>
</organism>
<proteinExistence type="predicted"/>
<keyword evidence="1" id="KW-0479">Metal-binding</keyword>
<keyword evidence="2" id="KW-0863">Zinc-finger</keyword>
<evidence type="ECO:0000313" key="4">
    <source>
        <dbReference type="EMBL" id="MBA0876249.1"/>
    </source>
</evidence>
<reference evidence="4 5" key="1">
    <citation type="journal article" date="2019" name="Genome Biol. Evol.">
        <title>Insights into the evolution of the New World diploid cottons (Gossypium, subgenus Houzingenia) based on genome sequencing.</title>
        <authorList>
            <person name="Grover C.E."/>
            <person name="Arick M.A. 2nd"/>
            <person name="Thrash A."/>
            <person name="Conover J.L."/>
            <person name="Sanders W.S."/>
            <person name="Peterson D.G."/>
            <person name="Frelichowski J.E."/>
            <person name="Scheffler J.A."/>
            <person name="Scheffler B.E."/>
            <person name="Wendel J.F."/>
        </authorList>
    </citation>
    <scope>NUCLEOTIDE SEQUENCE [LARGE SCALE GENOMIC DNA]</scope>
    <source>
        <strain evidence="4">1</strain>
        <tissue evidence="4">Leaf</tissue>
    </source>
</reference>
<dbReference type="InterPro" id="IPR011011">
    <property type="entry name" value="Znf_FYVE_PHD"/>
</dbReference>
<protein>
    <recommendedName>
        <fullName evidence="6">Zinc finger PHD-type domain-containing protein</fullName>
    </recommendedName>
</protein>
<dbReference type="AlphaFoldDB" id="A0A7J9N0X3"/>
<evidence type="ECO:0000256" key="3">
    <source>
        <dbReference type="ARBA" id="ARBA00022833"/>
    </source>
</evidence>
<sequence length="70" mass="8107">MDITIPPRNHTSHFINITLRENKKDRCEERGGEISSTAFTCDCCNVWKHISCVDKLNHDLPLEIIHPLHL</sequence>
<evidence type="ECO:0000256" key="2">
    <source>
        <dbReference type="ARBA" id="ARBA00022771"/>
    </source>
</evidence>
<gene>
    <name evidence="4" type="ORF">Goshw_013676</name>
</gene>
<comment type="caution">
    <text evidence="4">The sequence shown here is derived from an EMBL/GenBank/DDBJ whole genome shotgun (WGS) entry which is preliminary data.</text>
</comment>
<dbReference type="GO" id="GO:0008270">
    <property type="term" value="F:zinc ion binding"/>
    <property type="evidence" value="ECO:0007669"/>
    <property type="project" value="UniProtKB-KW"/>
</dbReference>
<evidence type="ECO:0000256" key="1">
    <source>
        <dbReference type="ARBA" id="ARBA00022723"/>
    </source>
</evidence>
<evidence type="ECO:0000313" key="5">
    <source>
        <dbReference type="Proteomes" id="UP000593576"/>
    </source>
</evidence>
<evidence type="ECO:0008006" key="6">
    <source>
        <dbReference type="Google" id="ProtNLM"/>
    </source>
</evidence>
<keyword evidence="3" id="KW-0862">Zinc</keyword>
<dbReference type="EMBL" id="JABFAF010264206">
    <property type="protein sequence ID" value="MBA0876249.1"/>
    <property type="molecule type" value="Genomic_DNA"/>
</dbReference>